<keyword evidence="6 8" id="KW-1133">Transmembrane helix</keyword>
<comment type="similarity">
    <text evidence="2">Belongs to the binding-protein-dependent transport system permease family. CysTW subfamily.</text>
</comment>
<keyword evidence="7 8" id="KW-0472">Membrane</keyword>
<evidence type="ECO:0000256" key="3">
    <source>
        <dbReference type="ARBA" id="ARBA00022448"/>
    </source>
</evidence>
<keyword evidence="4" id="KW-1003">Cell membrane</keyword>
<dbReference type="Gene3D" id="1.10.3720.10">
    <property type="entry name" value="MetI-like"/>
    <property type="match status" value="1"/>
</dbReference>
<keyword evidence="3 8" id="KW-0813">Transport</keyword>
<evidence type="ECO:0000256" key="4">
    <source>
        <dbReference type="ARBA" id="ARBA00022475"/>
    </source>
</evidence>
<evidence type="ECO:0000256" key="5">
    <source>
        <dbReference type="ARBA" id="ARBA00022692"/>
    </source>
</evidence>
<feature type="domain" description="ABC transmembrane type-1" evidence="9">
    <location>
        <begin position="69"/>
        <end position="276"/>
    </location>
</feature>
<comment type="subcellular location">
    <subcellularLocation>
        <location evidence="1 8">Cell membrane</location>
        <topology evidence="1 8">Multi-pass membrane protein</topology>
    </subcellularLocation>
</comment>
<gene>
    <name evidence="10" type="ORF">HAQ05_20185</name>
</gene>
<dbReference type="RefSeq" id="WP_190423817.1">
    <property type="nucleotide sequence ID" value="NZ_JAAOCA010000027.1"/>
</dbReference>
<dbReference type="InterPro" id="IPR000515">
    <property type="entry name" value="MetI-like"/>
</dbReference>
<comment type="caution">
    <text evidence="10">The sequence shown here is derived from an EMBL/GenBank/DDBJ whole genome shotgun (WGS) entry which is preliminary data.</text>
</comment>
<keyword evidence="5 8" id="KW-0812">Transmembrane</keyword>
<evidence type="ECO:0000313" key="10">
    <source>
        <dbReference type="EMBL" id="MBD1601004.1"/>
    </source>
</evidence>
<dbReference type="CDD" id="cd06261">
    <property type="entry name" value="TM_PBP2"/>
    <property type="match status" value="1"/>
</dbReference>
<organism evidence="10 11">
    <name type="scientific">Pseudomonas typographi</name>
    <dbReference type="NCBI Taxonomy" id="2715964"/>
    <lineage>
        <taxon>Bacteria</taxon>
        <taxon>Pseudomonadati</taxon>
        <taxon>Pseudomonadota</taxon>
        <taxon>Gammaproteobacteria</taxon>
        <taxon>Pseudomonadales</taxon>
        <taxon>Pseudomonadaceae</taxon>
        <taxon>Pseudomonas</taxon>
    </lineage>
</organism>
<evidence type="ECO:0000256" key="2">
    <source>
        <dbReference type="ARBA" id="ARBA00007069"/>
    </source>
</evidence>
<dbReference type="EMBL" id="JAAOCA010000027">
    <property type="protein sequence ID" value="MBD1601004.1"/>
    <property type="molecule type" value="Genomic_DNA"/>
</dbReference>
<evidence type="ECO:0000313" key="11">
    <source>
        <dbReference type="Proteomes" id="UP000805841"/>
    </source>
</evidence>
<dbReference type="SUPFAM" id="SSF161098">
    <property type="entry name" value="MetI-like"/>
    <property type="match status" value="1"/>
</dbReference>
<feature type="transmembrane region" description="Helical" evidence="8">
    <location>
        <begin position="73"/>
        <end position="94"/>
    </location>
</feature>
<feature type="transmembrane region" description="Helical" evidence="8">
    <location>
        <begin position="257"/>
        <end position="280"/>
    </location>
</feature>
<name>A0ABR7Z6G6_9PSED</name>
<evidence type="ECO:0000256" key="8">
    <source>
        <dbReference type="RuleBase" id="RU363032"/>
    </source>
</evidence>
<feature type="transmembrane region" description="Helical" evidence="8">
    <location>
        <begin position="20"/>
        <end position="45"/>
    </location>
</feature>
<evidence type="ECO:0000256" key="7">
    <source>
        <dbReference type="ARBA" id="ARBA00023136"/>
    </source>
</evidence>
<dbReference type="Pfam" id="PF00528">
    <property type="entry name" value="BPD_transp_1"/>
    <property type="match status" value="1"/>
</dbReference>
<accession>A0ABR7Z6G6</accession>
<feature type="transmembrane region" description="Helical" evidence="8">
    <location>
        <begin position="199"/>
        <end position="221"/>
    </location>
</feature>
<evidence type="ECO:0000259" key="9">
    <source>
        <dbReference type="PROSITE" id="PS50928"/>
    </source>
</evidence>
<keyword evidence="11" id="KW-1185">Reference proteome</keyword>
<dbReference type="PROSITE" id="PS50928">
    <property type="entry name" value="ABC_TM1"/>
    <property type="match status" value="1"/>
</dbReference>
<reference evidence="10 11" key="1">
    <citation type="journal article" date="2020" name="Insects">
        <title>Bacteria Belonging to Pseudomonas typographi sp. nov. from the Bark Beetle Ips typographus Have Genomic Potential to Aid in the Host Ecology.</title>
        <authorList>
            <person name="Peral-Aranega E."/>
            <person name="Saati-Santamaria Z."/>
            <person name="Kolarik M."/>
            <person name="Rivas R."/>
            <person name="Garcia-Fraile P."/>
        </authorList>
    </citation>
    <scope>NUCLEOTIDE SEQUENCE [LARGE SCALE GENOMIC DNA]</scope>
    <source>
        <strain evidence="10 11">CA3A</strain>
    </source>
</reference>
<dbReference type="Proteomes" id="UP000805841">
    <property type="component" value="Unassembled WGS sequence"/>
</dbReference>
<evidence type="ECO:0000256" key="6">
    <source>
        <dbReference type="ARBA" id="ARBA00022989"/>
    </source>
</evidence>
<proteinExistence type="inferred from homology"/>
<dbReference type="InterPro" id="IPR035906">
    <property type="entry name" value="MetI-like_sf"/>
</dbReference>
<dbReference type="PANTHER" id="PTHR42929:SF1">
    <property type="entry name" value="INNER MEMBRANE ABC TRANSPORTER PERMEASE PROTEIN YDCU-RELATED"/>
    <property type="match status" value="1"/>
</dbReference>
<protein>
    <submittedName>
        <fullName evidence="10">ABC transporter permease</fullName>
    </submittedName>
</protein>
<evidence type="ECO:0000256" key="1">
    <source>
        <dbReference type="ARBA" id="ARBA00004651"/>
    </source>
</evidence>
<sequence>MSADRRMLGSLALLAGPTYLWLLVTIFLPLMAMLYFSFLTIAPIAGPGGTFTLSHYVDIFTKPVYLINLKRSLIMGLEVTFFCALVGYPAAYLLARQIKNRWREALLLLVVLPFWSNALVRTFSWTMVLSDNGLLGQWLHVLWPGGPSLDLLYSYKAIVIGLVHAYLPYMILTCYVSLQAIDGTLAEAALSLGASHRQVFQRIILPLSLPGLVAGSILIFVPVVGAFMEPRVLGGQQGITFGTIIESQFTTSFNWPLGAAMGFVLLAVVLIVMALFFPLLRKHLN</sequence>
<feature type="transmembrane region" description="Helical" evidence="8">
    <location>
        <begin position="157"/>
        <end position="178"/>
    </location>
</feature>
<dbReference type="PANTHER" id="PTHR42929">
    <property type="entry name" value="INNER MEMBRANE ABC TRANSPORTER PERMEASE PROTEIN YDCU-RELATED-RELATED"/>
    <property type="match status" value="1"/>
</dbReference>
<feature type="transmembrane region" description="Helical" evidence="8">
    <location>
        <begin position="106"/>
        <end position="128"/>
    </location>
</feature>